<dbReference type="Proteomes" id="UP000610558">
    <property type="component" value="Unassembled WGS sequence"/>
</dbReference>
<dbReference type="InterPro" id="IPR003838">
    <property type="entry name" value="ABC3_permease_C"/>
</dbReference>
<keyword evidence="2" id="KW-1003">Cell membrane</keyword>
<organism evidence="10 11">
    <name type="scientific">Spongiibacter pelagi</name>
    <dbReference type="NCBI Taxonomy" id="2760804"/>
    <lineage>
        <taxon>Bacteria</taxon>
        <taxon>Pseudomonadati</taxon>
        <taxon>Pseudomonadota</taxon>
        <taxon>Gammaproteobacteria</taxon>
        <taxon>Cellvibrionales</taxon>
        <taxon>Spongiibacteraceae</taxon>
        <taxon>Spongiibacter</taxon>
    </lineage>
</organism>
<feature type="domain" description="ABC3 transporter permease C-terminal" evidence="8">
    <location>
        <begin position="282"/>
        <end position="394"/>
    </location>
</feature>
<dbReference type="EMBL" id="JACXLD010000008">
    <property type="protein sequence ID" value="MBD2859930.1"/>
    <property type="molecule type" value="Genomic_DNA"/>
</dbReference>
<evidence type="ECO:0000259" key="9">
    <source>
        <dbReference type="Pfam" id="PF12704"/>
    </source>
</evidence>
<dbReference type="Pfam" id="PF12704">
    <property type="entry name" value="MacB_PCD"/>
    <property type="match status" value="1"/>
</dbReference>
<comment type="caution">
    <text evidence="10">The sequence shown here is derived from an EMBL/GenBank/DDBJ whole genome shotgun (WGS) entry which is preliminary data.</text>
</comment>
<feature type="transmembrane region" description="Helical" evidence="7">
    <location>
        <begin position="326"/>
        <end position="354"/>
    </location>
</feature>
<accession>A0A927C5T3</accession>
<name>A0A927C5T3_9GAMM</name>
<evidence type="ECO:0000256" key="4">
    <source>
        <dbReference type="ARBA" id="ARBA00022989"/>
    </source>
</evidence>
<keyword evidence="5 7" id="KW-0472">Membrane</keyword>
<feature type="domain" description="MacB-like periplasmic core" evidence="9">
    <location>
        <begin position="21"/>
        <end position="241"/>
    </location>
</feature>
<comment type="similarity">
    <text evidence="6">Belongs to the ABC-4 integral membrane protein family.</text>
</comment>
<evidence type="ECO:0000256" key="3">
    <source>
        <dbReference type="ARBA" id="ARBA00022692"/>
    </source>
</evidence>
<feature type="transmembrane region" description="Helical" evidence="7">
    <location>
        <begin position="366"/>
        <end position="386"/>
    </location>
</feature>
<protein>
    <submittedName>
        <fullName evidence="10">ABC transporter permease</fullName>
    </submittedName>
</protein>
<gene>
    <name evidence="10" type="ORF">IB286_13050</name>
</gene>
<dbReference type="AlphaFoldDB" id="A0A927C5T3"/>
<evidence type="ECO:0000256" key="5">
    <source>
        <dbReference type="ARBA" id="ARBA00023136"/>
    </source>
</evidence>
<reference evidence="10" key="1">
    <citation type="submission" date="2020-09" db="EMBL/GenBank/DDBJ databases">
        <authorList>
            <person name="Yoon J.-W."/>
        </authorList>
    </citation>
    <scope>NUCLEOTIDE SEQUENCE</scope>
    <source>
        <strain evidence="10">KMU-158</strain>
    </source>
</reference>
<dbReference type="GO" id="GO:0022857">
    <property type="term" value="F:transmembrane transporter activity"/>
    <property type="evidence" value="ECO:0007669"/>
    <property type="project" value="TreeGrafter"/>
</dbReference>
<dbReference type="GO" id="GO:0005886">
    <property type="term" value="C:plasma membrane"/>
    <property type="evidence" value="ECO:0007669"/>
    <property type="project" value="UniProtKB-SubCell"/>
</dbReference>
<keyword evidence="11" id="KW-1185">Reference proteome</keyword>
<evidence type="ECO:0000256" key="1">
    <source>
        <dbReference type="ARBA" id="ARBA00004651"/>
    </source>
</evidence>
<proteinExistence type="inferred from homology"/>
<evidence type="ECO:0000313" key="11">
    <source>
        <dbReference type="Proteomes" id="UP000610558"/>
    </source>
</evidence>
<dbReference type="PANTHER" id="PTHR30572">
    <property type="entry name" value="MEMBRANE COMPONENT OF TRANSPORTER-RELATED"/>
    <property type="match status" value="1"/>
</dbReference>
<dbReference type="Pfam" id="PF02687">
    <property type="entry name" value="FtsX"/>
    <property type="match status" value="1"/>
</dbReference>
<evidence type="ECO:0000256" key="7">
    <source>
        <dbReference type="SAM" id="Phobius"/>
    </source>
</evidence>
<evidence type="ECO:0000313" key="10">
    <source>
        <dbReference type="EMBL" id="MBD2859930.1"/>
    </source>
</evidence>
<keyword evidence="3 7" id="KW-0812">Transmembrane</keyword>
<evidence type="ECO:0000256" key="6">
    <source>
        <dbReference type="ARBA" id="ARBA00038076"/>
    </source>
</evidence>
<evidence type="ECO:0000259" key="8">
    <source>
        <dbReference type="Pfam" id="PF02687"/>
    </source>
</evidence>
<feature type="transmembrane region" description="Helical" evidence="7">
    <location>
        <begin position="272"/>
        <end position="305"/>
    </location>
</feature>
<sequence length="403" mass="42470">MRSWDLVLFSLQSLIRYRFRSAMVLLAIGLGVAAVVVLTALGDGARRYVMDEFSFLGKDILAVLPGRNETTGGLPPVTGVAARDITLDEAYLLKQRLPAVLDVAPMVVGSAEVSYQDRAREVLVLGSTGSLLDIRQLSLAQGRNFTASDIRDSSEECLIGETLRDELFGASAKVIGENLRIADYRCHVIGVLAGRGDAMGTDLSDAVLIPVAAAQRIFNTQGLFRLVVRLAPGLSVERSTALILAAMTQFHQGEEDVTVVSPDAMLSSFDQVLGVMTLGVGLIASVSLLVAGVLVMNIALISVGQRTDEIGLLKALGASTAQVAKIFLLESVISSFIGAALGLLLALIILILATQILPGLTLRPPLWAPLVAVGIAIAAGLVFAWLPVKKATALAPIQALQKG</sequence>
<feature type="transmembrane region" description="Helical" evidence="7">
    <location>
        <begin position="21"/>
        <end position="41"/>
    </location>
</feature>
<dbReference type="InterPro" id="IPR050250">
    <property type="entry name" value="Macrolide_Exporter_MacB"/>
</dbReference>
<dbReference type="RefSeq" id="WP_190766269.1">
    <property type="nucleotide sequence ID" value="NZ_JACXLD010000008.1"/>
</dbReference>
<comment type="subcellular location">
    <subcellularLocation>
        <location evidence="1">Cell membrane</location>
        <topology evidence="1">Multi-pass membrane protein</topology>
    </subcellularLocation>
</comment>
<keyword evidence="4 7" id="KW-1133">Transmembrane helix</keyword>
<dbReference type="PANTHER" id="PTHR30572:SF4">
    <property type="entry name" value="ABC TRANSPORTER PERMEASE YTRF"/>
    <property type="match status" value="1"/>
</dbReference>
<dbReference type="InterPro" id="IPR025857">
    <property type="entry name" value="MacB_PCD"/>
</dbReference>
<evidence type="ECO:0000256" key="2">
    <source>
        <dbReference type="ARBA" id="ARBA00022475"/>
    </source>
</evidence>